<feature type="transmembrane region" description="Helical" evidence="1">
    <location>
        <begin position="12"/>
        <end position="32"/>
    </location>
</feature>
<evidence type="ECO:0000313" key="4">
    <source>
        <dbReference type="Proteomes" id="UP000291101"/>
    </source>
</evidence>
<keyword evidence="1" id="KW-1133">Transmembrane helix</keyword>
<organism evidence="3 4">
    <name type="scientific">Nocardioides zhouii</name>
    <dbReference type="NCBI Taxonomy" id="1168729"/>
    <lineage>
        <taxon>Bacteria</taxon>
        <taxon>Bacillati</taxon>
        <taxon>Actinomycetota</taxon>
        <taxon>Actinomycetes</taxon>
        <taxon>Propionibacteriales</taxon>
        <taxon>Nocardioidaceae</taxon>
        <taxon>Nocardioides</taxon>
    </lineage>
</organism>
<dbReference type="OrthoDB" id="5198230at2"/>
<evidence type="ECO:0000256" key="1">
    <source>
        <dbReference type="SAM" id="Phobius"/>
    </source>
</evidence>
<dbReference type="InterPro" id="IPR025403">
    <property type="entry name" value="TgpA-like_C"/>
</dbReference>
<evidence type="ECO:0000259" key="2">
    <source>
        <dbReference type="Pfam" id="PF13559"/>
    </source>
</evidence>
<evidence type="ECO:0000313" key="3">
    <source>
        <dbReference type="EMBL" id="RYC07224.1"/>
    </source>
</evidence>
<keyword evidence="1" id="KW-0812">Transmembrane</keyword>
<gene>
    <name evidence="3" type="ORF">EUA94_15145</name>
</gene>
<protein>
    <submittedName>
        <fullName evidence="3">DUF4129 domain-containing protein</fullName>
    </submittedName>
</protein>
<dbReference type="RefSeq" id="WP_129427727.1">
    <property type="nucleotide sequence ID" value="NZ_SDWV01000016.1"/>
</dbReference>
<keyword evidence="4" id="KW-1185">Reference proteome</keyword>
<dbReference type="Proteomes" id="UP000291101">
    <property type="component" value="Unassembled WGS sequence"/>
</dbReference>
<sequence length="265" mass="28890">MRALRDVSPAVRAVVAVAATSLFMVLVAWATLIGPDRVFTGPGVVERTLRTAEQTCVPLEVVTTRADGTTETVKPDNPNRLPVCDEAVAEPRATRPTSQDAPPLWIKVLTWTFLVGILAMIVVVIGYVALLVRDQRGTRSRRAAREAVEFTTLDGPARLVEAITADAEKQDDLLREGDPRNAIVAAWQRFEVQGASVGVGRRSWETSSEYAIRILDLVAADSGSVNRLAGLYREARFSDHPLTEEHRTLALEALAGIRRSLGART</sequence>
<name>A0A4Q2SS74_9ACTN</name>
<dbReference type="EMBL" id="SDWV01000016">
    <property type="protein sequence ID" value="RYC07224.1"/>
    <property type="molecule type" value="Genomic_DNA"/>
</dbReference>
<feature type="domain" description="Protein-glutamine gamma-glutamyltransferase-like C-terminal" evidence="2">
    <location>
        <begin position="186"/>
        <end position="254"/>
    </location>
</feature>
<reference evidence="3 4" key="1">
    <citation type="submission" date="2019-01" db="EMBL/GenBank/DDBJ databases">
        <title>Novel species of Nocardioides.</title>
        <authorList>
            <person name="Liu Q."/>
            <person name="X Y.-H."/>
        </authorList>
    </citation>
    <scope>NUCLEOTIDE SEQUENCE [LARGE SCALE GENOMIC DNA]</scope>
    <source>
        <strain evidence="3 4">HLT2-9</strain>
    </source>
</reference>
<proteinExistence type="predicted"/>
<comment type="caution">
    <text evidence="3">The sequence shown here is derived from an EMBL/GenBank/DDBJ whole genome shotgun (WGS) entry which is preliminary data.</text>
</comment>
<dbReference type="Pfam" id="PF13559">
    <property type="entry name" value="DUF4129"/>
    <property type="match status" value="1"/>
</dbReference>
<accession>A0A4Q2SS74</accession>
<dbReference type="AlphaFoldDB" id="A0A4Q2SS74"/>
<keyword evidence="1" id="KW-0472">Membrane</keyword>
<feature type="transmembrane region" description="Helical" evidence="1">
    <location>
        <begin position="108"/>
        <end position="132"/>
    </location>
</feature>